<dbReference type="GO" id="GO:0070914">
    <property type="term" value="P:UV-damage excision repair"/>
    <property type="evidence" value="ECO:0007669"/>
    <property type="project" value="TreeGrafter"/>
</dbReference>
<evidence type="ECO:0000256" key="2">
    <source>
        <dbReference type="ARBA" id="ARBA00008283"/>
    </source>
</evidence>
<dbReference type="CDD" id="cd22325">
    <property type="entry name" value="ERCC1_C-like"/>
    <property type="match status" value="1"/>
</dbReference>
<dbReference type="SUPFAM" id="SSF52980">
    <property type="entry name" value="Restriction endonuclease-like"/>
    <property type="match status" value="1"/>
</dbReference>
<keyword evidence="4" id="KW-0238">DNA-binding</keyword>
<dbReference type="GO" id="GO:0006312">
    <property type="term" value="P:mitotic recombination"/>
    <property type="evidence" value="ECO:0007669"/>
    <property type="project" value="TreeGrafter"/>
</dbReference>
<keyword evidence="3" id="KW-0227">DNA damage</keyword>
<dbReference type="EMBL" id="CP143786">
    <property type="protein sequence ID" value="WVN87829.1"/>
    <property type="molecule type" value="Genomic_DNA"/>
</dbReference>
<gene>
    <name evidence="9" type="ORF">L203_103024</name>
</gene>
<feature type="domain" description="ERCC1-like central" evidence="8">
    <location>
        <begin position="68"/>
        <end position="180"/>
    </location>
</feature>
<keyword evidence="5" id="KW-0234">DNA repair</keyword>
<dbReference type="PANTHER" id="PTHR12749:SF0">
    <property type="entry name" value="DNA EXCISION REPAIR PROTEIN ERCC-1"/>
    <property type="match status" value="1"/>
</dbReference>
<evidence type="ECO:0000313" key="10">
    <source>
        <dbReference type="Proteomes" id="UP000094043"/>
    </source>
</evidence>
<accession>A0AAJ8JT26</accession>
<dbReference type="InterPro" id="IPR004579">
    <property type="entry name" value="ERCC1/RAD10/SWI10"/>
</dbReference>
<organism evidence="9 10">
    <name type="scientific">Cryptococcus depauperatus CBS 7841</name>
    <dbReference type="NCBI Taxonomy" id="1295531"/>
    <lineage>
        <taxon>Eukaryota</taxon>
        <taxon>Fungi</taxon>
        <taxon>Dikarya</taxon>
        <taxon>Basidiomycota</taxon>
        <taxon>Agaricomycotina</taxon>
        <taxon>Tremellomycetes</taxon>
        <taxon>Tremellales</taxon>
        <taxon>Cryptococcaceae</taxon>
        <taxon>Cryptococcus</taxon>
    </lineage>
</organism>
<dbReference type="KEGG" id="cdep:91087235"/>
<evidence type="ECO:0000256" key="3">
    <source>
        <dbReference type="ARBA" id="ARBA00022763"/>
    </source>
</evidence>
<dbReference type="InterPro" id="IPR047260">
    <property type="entry name" value="ERCC1-like_central_dom"/>
</dbReference>
<reference evidence="9" key="2">
    <citation type="journal article" date="2022" name="Elife">
        <title>Obligate sexual reproduction of a homothallic fungus closely related to the Cryptococcus pathogenic species complex.</title>
        <authorList>
            <person name="Passer A.R."/>
            <person name="Clancey S.A."/>
            <person name="Shea T."/>
            <person name="David-Palma M."/>
            <person name="Averette A.F."/>
            <person name="Boekhout T."/>
            <person name="Porcel B.M."/>
            <person name="Nowrousian M."/>
            <person name="Cuomo C.A."/>
            <person name="Sun S."/>
            <person name="Heitman J."/>
            <person name="Coelho M.A."/>
        </authorList>
    </citation>
    <scope>NUCLEOTIDE SEQUENCE</scope>
    <source>
        <strain evidence="9">CBS 7841</strain>
    </source>
</reference>
<protein>
    <recommendedName>
        <fullName evidence="8">ERCC1-like central domain-containing protein</fullName>
    </recommendedName>
</protein>
<evidence type="ECO:0000256" key="1">
    <source>
        <dbReference type="ARBA" id="ARBA00004123"/>
    </source>
</evidence>
<dbReference type="PANTHER" id="PTHR12749">
    <property type="entry name" value="EXCISION REPAIR CROSS-COMPLEMENTING 1 ERCC1"/>
    <property type="match status" value="1"/>
</dbReference>
<dbReference type="FunFam" id="3.40.50.10130:FF:000001">
    <property type="entry name" value="DNA excision repair protein ERCC-1"/>
    <property type="match status" value="1"/>
</dbReference>
<dbReference type="Pfam" id="PF03834">
    <property type="entry name" value="Rad10"/>
    <property type="match status" value="1"/>
</dbReference>
<keyword evidence="6" id="KW-0539">Nucleus</keyword>
<dbReference type="AlphaFoldDB" id="A0AAJ8JT26"/>
<evidence type="ECO:0000259" key="8">
    <source>
        <dbReference type="Pfam" id="PF03834"/>
    </source>
</evidence>
<reference evidence="9" key="3">
    <citation type="submission" date="2024-01" db="EMBL/GenBank/DDBJ databases">
        <authorList>
            <person name="Coelho M.A."/>
            <person name="David-Palma M."/>
            <person name="Shea T."/>
            <person name="Sun S."/>
            <person name="Cuomo C.A."/>
            <person name="Heitman J."/>
        </authorList>
    </citation>
    <scope>NUCLEOTIDE SEQUENCE</scope>
    <source>
        <strain evidence="9">CBS 7841</strain>
    </source>
</reference>
<evidence type="ECO:0000256" key="4">
    <source>
        <dbReference type="ARBA" id="ARBA00023125"/>
    </source>
</evidence>
<dbReference type="InterPro" id="IPR010994">
    <property type="entry name" value="RuvA_2-like"/>
</dbReference>
<dbReference type="GO" id="GO:0006302">
    <property type="term" value="P:double-strand break repair"/>
    <property type="evidence" value="ECO:0007669"/>
    <property type="project" value="UniProtKB-ARBA"/>
</dbReference>
<keyword evidence="10" id="KW-1185">Reference proteome</keyword>
<dbReference type="GeneID" id="91087235"/>
<feature type="compositionally biased region" description="Polar residues" evidence="7">
    <location>
        <begin position="22"/>
        <end position="33"/>
    </location>
</feature>
<dbReference type="Proteomes" id="UP000094043">
    <property type="component" value="Chromosome 3"/>
</dbReference>
<evidence type="ECO:0000256" key="6">
    <source>
        <dbReference type="ARBA" id="ARBA00023242"/>
    </source>
</evidence>
<feature type="compositionally biased region" description="Basic and acidic residues" evidence="7">
    <location>
        <begin position="1"/>
        <end position="15"/>
    </location>
</feature>
<evidence type="ECO:0000256" key="5">
    <source>
        <dbReference type="ARBA" id="ARBA00023204"/>
    </source>
</evidence>
<evidence type="ECO:0000256" key="7">
    <source>
        <dbReference type="SAM" id="MobiDB-lite"/>
    </source>
</evidence>
<dbReference type="GO" id="GO:0000110">
    <property type="term" value="C:nucleotide-excision repair factor 1 complex"/>
    <property type="evidence" value="ECO:0007669"/>
    <property type="project" value="TreeGrafter"/>
</dbReference>
<dbReference type="Gene3D" id="1.10.150.20">
    <property type="entry name" value="5' to 3' exonuclease, C-terminal subdomain"/>
    <property type="match status" value="1"/>
</dbReference>
<dbReference type="GO" id="GO:0070522">
    <property type="term" value="C:ERCC4-ERCC1 complex"/>
    <property type="evidence" value="ECO:0007669"/>
    <property type="project" value="TreeGrafter"/>
</dbReference>
<dbReference type="GO" id="GO:0003684">
    <property type="term" value="F:damaged DNA binding"/>
    <property type="evidence" value="ECO:0007669"/>
    <property type="project" value="InterPro"/>
</dbReference>
<comment type="subcellular location">
    <subcellularLocation>
        <location evidence="1">Nucleus</location>
    </subcellularLocation>
</comment>
<proteinExistence type="inferred from homology"/>
<comment type="similarity">
    <text evidence="2">Belongs to the ERCC1/RAD10/SWI10 family.</text>
</comment>
<dbReference type="RefSeq" id="XP_066068529.1">
    <property type="nucleotide sequence ID" value="XM_066212432.1"/>
</dbReference>
<dbReference type="InterPro" id="IPR011335">
    <property type="entry name" value="Restrct_endonuc-II-like"/>
</dbReference>
<name>A0AAJ8JT26_9TREE</name>
<dbReference type="Gene3D" id="3.40.50.10130">
    <property type="match status" value="1"/>
</dbReference>
<dbReference type="NCBIfam" id="TIGR00597">
    <property type="entry name" value="rad10"/>
    <property type="match status" value="1"/>
</dbReference>
<dbReference type="SUPFAM" id="SSF47781">
    <property type="entry name" value="RuvA domain 2-like"/>
    <property type="match status" value="1"/>
</dbReference>
<reference evidence="9" key="1">
    <citation type="submission" date="2016-06" db="EMBL/GenBank/DDBJ databases">
        <authorList>
            <person name="Cuomo C."/>
            <person name="Litvintseva A."/>
            <person name="Heitman J."/>
            <person name="Chen Y."/>
            <person name="Sun S."/>
            <person name="Springer D."/>
            <person name="Dromer F."/>
            <person name="Young S."/>
            <person name="Zeng Q."/>
            <person name="Chapman S."/>
            <person name="Gujja S."/>
            <person name="Saif S."/>
            <person name="Birren B."/>
        </authorList>
    </citation>
    <scope>NUCLEOTIDE SEQUENCE</scope>
    <source>
        <strain evidence="9">CBS 7841</strain>
    </source>
</reference>
<feature type="region of interest" description="Disordered" evidence="7">
    <location>
        <begin position="1"/>
        <end position="67"/>
    </location>
</feature>
<sequence length="373" mass="41014">MEEDKPPSTKDHSEHSMPPPASVNTTSIHSTAQSSTRPLSPPRPSTDPDQTAAQPRPIHRPAAGKHSIIYNSVQRRNPVLACIRNVSIEIGDIPADYQVGTHNGVLFLSVKYHRLHPEYIHQRIEKMKNMYHLRIILVLCDVTQHQQSLRELTKIAIVNGFTLFVAWSNDEVAQYLVTFKQFEHKSADSLKERVQQTYHDQLQHVLTSGKKVNKTDADHLAAEFGSFEAISRKSAKVLSNVKGLGATKVTSLVDGFTKPFLVGGLRATASRDVAASLPRETTDDPIDEKSPPAKRINVSDCSGGVHYPLRLITNGPAHPTRDVLCNVLAVLVALNGATLVLIIDLDLVNDNVTQWTRPPERGVLGNAPGDLAC</sequence>
<dbReference type="GO" id="GO:0003697">
    <property type="term" value="F:single-stranded DNA binding"/>
    <property type="evidence" value="ECO:0007669"/>
    <property type="project" value="TreeGrafter"/>
</dbReference>
<evidence type="ECO:0000313" key="9">
    <source>
        <dbReference type="EMBL" id="WVN87829.1"/>
    </source>
</evidence>